<gene>
    <name evidence="2" type="ORF">EI97DRAFT_494395</name>
</gene>
<sequence>PNFQTSHFIPEAAPHASRELPPSSSTDDIKRTSFSYSEVCCLHLLCPHPSAWLGRFPYSSSILRPRPSAVRGLARPPYPHHRPTPNLHLHPSKPSPLRQPSTLQAPPSRTRPPPLYPLKFPSTLSSVFSSPLVVVLFSRAWSPTLLSSAPPLH</sequence>
<feature type="region of interest" description="Disordered" evidence="1">
    <location>
        <begin position="69"/>
        <end position="114"/>
    </location>
</feature>
<proteinExistence type="predicted"/>
<keyword evidence="3" id="KW-1185">Reference proteome</keyword>
<reference evidence="2" key="1">
    <citation type="journal article" date="2020" name="Stud. Mycol.">
        <title>101 Dothideomycetes genomes: a test case for predicting lifestyles and emergence of pathogens.</title>
        <authorList>
            <person name="Haridas S."/>
            <person name="Albert R."/>
            <person name="Binder M."/>
            <person name="Bloem J."/>
            <person name="Labutti K."/>
            <person name="Salamov A."/>
            <person name="Andreopoulos B."/>
            <person name="Baker S."/>
            <person name="Barry K."/>
            <person name="Bills G."/>
            <person name="Bluhm B."/>
            <person name="Cannon C."/>
            <person name="Castanera R."/>
            <person name="Culley D."/>
            <person name="Daum C."/>
            <person name="Ezra D."/>
            <person name="Gonzalez J."/>
            <person name="Henrissat B."/>
            <person name="Kuo A."/>
            <person name="Liang C."/>
            <person name="Lipzen A."/>
            <person name="Lutzoni F."/>
            <person name="Magnuson J."/>
            <person name="Mondo S."/>
            <person name="Nolan M."/>
            <person name="Ohm R."/>
            <person name="Pangilinan J."/>
            <person name="Park H.-J."/>
            <person name="Ramirez L."/>
            <person name="Alfaro M."/>
            <person name="Sun H."/>
            <person name="Tritt A."/>
            <person name="Yoshinaga Y."/>
            <person name="Zwiers L.-H."/>
            <person name="Turgeon B."/>
            <person name="Goodwin S."/>
            <person name="Spatafora J."/>
            <person name="Crous P."/>
            <person name="Grigoriev I."/>
        </authorList>
    </citation>
    <scope>NUCLEOTIDE SEQUENCE</scope>
    <source>
        <strain evidence="2">CBS 379.55</strain>
    </source>
</reference>
<dbReference type="Proteomes" id="UP000800097">
    <property type="component" value="Unassembled WGS sequence"/>
</dbReference>
<evidence type="ECO:0000313" key="3">
    <source>
        <dbReference type="Proteomes" id="UP000800097"/>
    </source>
</evidence>
<evidence type="ECO:0000256" key="1">
    <source>
        <dbReference type="SAM" id="MobiDB-lite"/>
    </source>
</evidence>
<feature type="non-terminal residue" evidence="2">
    <location>
        <position position="1"/>
    </location>
</feature>
<evidence type="ECO:0000313" key="2">
    <source>
        <dbReference type="EMBL" id="KAF2275843.1"/>
    </source>
</evidence>
<dbReference type="EMBL" id="ML986495">
    <property type="protein sequence ID" value="KAF2275843.1"/>
    <property type="molecule type" value="Genomic_DNA"/>
</dbReference>
<name>A0A6A6JID0_WESOR</name>
<organism evidence="2 3">
    <name type="scientific">Westerdykella ornata</name>
    <dbReference type="NCBI Taxonomy" id="318751"/>
    <lineage>
        <taxon>Eukaryota</taxon>
        <taxon>Fungi</taxon>
        <taxon>Dikarya</taxon>
        <taxon>Ascomycota</taxon>
        <taxon>Pezizomycotina</taxon>
        <taxon>Dothideomycetes</taxon>
        <taxon>Pleosporomycetidae</taxon>
        <taxon>Pleosporales</taxon>
        <taxon>Sporormiaceae</taxon>
        <taxon>Westerdykella</taxon>
    </lineage>
</organism>
<dbReference type="GeneID" id="54555563"/>
<feature type="region of interest" description="Disordered" evidence="1">
    <location>
        <begin position="1"/>
        <end position="28"/>
    </location>
</feature>
<dbReference type="AlphaFoldDB" id="A0A6A6JID0"/>
<dbReference type="RefSeq" id="XP_033653382.1">
    <property type="nucleotide sequence ID" value="XM_033802388.1"/>
</dbReference>
<accession>A0A6A6JID0</accession>
<protein>
    <submittedName>
        <fullName evidence="2">Uncharacterized protein</fullName>
    </submittedName>
</protein>